<keyword evidence="3" id="KW-1185">Reference proteome</keyword>
<sequence>MEAHTPSPKPLREPILSPPRSQAMVQIPATPSSRRPALERIAINQAPVPLPGDAISAGSSRMQDIEIHYLQGEDPENPFGSYPRRSLFSPEQTSNPRQSNLLANAPTGNSPQDPETQETRIPAALRLGPQ</sequence>
<gene>
    <name evidence="2" type="ORF">ARALYDRAFT_917025</name>
</gene>
<dbReference type="AlphaFoldDB" id="D7MKW1"/>
<name>D7MKW1_ARALL</name>
<dbReference type="EMBL" id="GL348720">
    <property type="protein sequence ID" value="EFH41541.1"/>
    <property type="molecule type" value="Genomic_DNA"/>
</dbReference>
<accession>D7MKW1</accession>
<dbReference type="Proteomes" id="UP000008694">
    <property type="component" value="Unassembled WGS sequence"/>
</dbReference>
<dbReference type="HOGENOM" id="CLU_1940998_0_0_1"/>
<evidence type="ECO:0000256" key="1">
    <source>
        <dbReference type="SAM" id="MobiDB-lite"/>
    </source>
</evidence>
<feature type="compositionally biased region" description="Polar residues" evidence="1">
    <location>
        <begin position="19"/>
        <end position="33"/>
    </location>
</feature>
<organism evidence="3">
    <name type="scientific">Arabidopsis lyrata subsp. lyrata</name>
    <name type="common">Lyre-leaved rock-cress</name>
    <dbReference type="NCBI Taxonomy" id="81972"/>
    <lineage>
        <taxon>Eukaryota</taxon>
        <taxon>Viridiplantae</taxon>
        <taxon>Streptophyta</taxon>
        <taxon>Embryophyta</taxon>
        <taxon>Tracheophyta</taxon>
        <taxon>Spermatophyta</taxon>
        <taxon>Magnoliopsida</taxon>
        <taxon>eudicotyledons</taxon>
        <taxon>Gunneridae</taxon>
        <taxon>Pentapetalae</taxon>
        <taxon>rosids</taxon>
        <taxon>malvids</taxon>
        <taxon>Brassicales</taxon>
        <taxon>Brassicaceae</taxon>
        <taxon>Camelineae</taxon>
        <taxon>Arabidopsis</taxon>
    </lineage>
</organism>
<evidence type="ECO:0000313" key="3">
    <source>
        <dbReference type="Proteomes" id="UP000008694"/>
    </source>
</evidence>
<proteinExistence type="predicted"/>
<evidence type="ECO:0000313" key="2">
    <source>
        <dbReference type="EMBL" id="EFH41541.1"/>
    </source>
</evidence>
<feature type="compositionally biased region" description="Polar residues" evidence="1">
    <location>
        <begin position="89"/>
        <end position="114"/>
    </location>
</feature>
<feature type="region of interest" description="Disordered" evidence="1">
    <location>
        <begin position="1"/>
        <end position="36"/>
    </location>
</feature>
<feature type="region of interest" description="Disordered" evidence="1">
    <location>
        <begin position="70"/>
        <end position="130"/>
    </location>
</feature>
<dbReference type="Gramene" id="scaffold_800425.1">
    <property type="protein sequence ID" value="scaffold_800425.1"/>
    <property type="gene ID" value="scaffold_800425.1"/>
</dbReference>
<reference evidence="3" key="1">
    <citation type="journal article" date="2011" name="Nat. Genet.">
        <title>The Arabidopsis lyrata genome sequence and the basis of rapid genome size change.</title>
        <authorList>
            <person name="Hu T.T."/>
            <person name="Pattyn P."/>
            <person name="Bakker E.G."/>
            <person name="Cao J."/>
            <person name="Cheng J.-F."/>
            <person name="Clark R.M."/>
            <person name="Fahlgren N."/>
            <person name="Fawcett J.A."/>
            <person name="Grimwood J."/>
            <person name="Gundlach H."/>
            <person name="Haberer G."/>
            <person name="Hollister J.D."/>
            <person name="Ossowski S."/>
            <person name="Ottilar R.P."/>
            <person name="Salamov A.A."/>
            <person name="Schneeberger K."/>
            <person name="Spannagl M."/>
            <person name="Wang X."/>
            <person name="Yang L."/>
            <person name="Nasrallah M.E."/>
            <person name="Bergelson J."/>
            <person name="Carrington J.C."/>
            <person name="Gaut B.S."/>
            <person name="Schmutz J."/>
            <person name="Mayer K.F.X."/>
            <person name="Van de Peer Y."/>
            <person name="Grigoriev I.V."/>
            <person name="Nordborg M."/>
            <person name="Weigel D."/>
            <person name="Guo Y.-L."/>
        </authorList>
    </citation>
    <scope>NUCLEOTIDE SEQUENCE [LARGE SCALE GENOMIC DNA]</scope>
    <source>
        <strain evidence="3">cv. MN47</strain>
    </source>
</reference>
<protein>
    <submittedName>
        <fullName evidence="2">Predicted protein</fullName>
    </submittedName>
</protein>